<dbReference type="OrthoDB" id="10655716at2759"/>
<proteinExistence type="predicted"/>
<dbReference type="Proteomes" id="UP000683360">
    <property type="component" value="Unassembled WGS sequence"/>
</dbReference>
<protein>
    <submittedName>
        <fullName evidence="2">Uncharacterized protein</fullName>
    </submittedName>
</protein>
<organism evidence="2 3">
    <name type="scientific">Mytilus edulis</name>
    <name type="common">Blue mussel</name>
    <dbReference type="NCBI Taxonomy" id="6550"/>
    <lineage>
        <taxon>Eukaryota</taxon>
        <taxon>Metazoa</taxon>
        <taxon>Spiralia</taxon>
        <taxon>Lophotrochozoa</taxon>
        <taxon>Mollusca</taxon>
        <taxon>Bivalvia</taxon>
        <taxon>Autobranchia</taxon>
        <taxon>Pteriomorphia</taxon>
        <taxon>Mytilida</taxon>
        <taxon>Mytiloidea</taxon>
        <taxon>Mytilidae</taxon>
        <taxon>Mytilinae</taxon>
        <taxon>Mytilus</taxon>
    </lineage>
</organism>
<feature type="compositionally biased region" description="Pro residues" evidence="1">
    <location>
        <begin position="19"/>
        <end position="30"/>
    </location>
</feature>
<feature type="region of interest" description="Disordered" evidence="1">
    <location>
        <begin position="1"/>
        <end position="69"/>
    </location>
</feature>
<keyword evidence="3" id="KW-1185">Reference proteome</keyword>
<dbReference type="AlphaFoldDB" id="A0A8S3TRQ6"/>
<evidence type="ECO:0000256" key="1">
    <source>
        <dbReference type="SAM" id="MobiDB-lite"/>
    </source>
</evidence>
<dbReference type="EMBL" id="CAJPWZ010002182">
    <property type="protein sequence ID" value="CAG2232433.1"/>
    <property type="molecule type" value="Genomic_DNA"/>
</dbReference>
<reference evidence="2" key="1">
    <citation type="submission" date="2021-03" db="EMBL/GenBank/DDBJ databases">
        <authorList>
            <person name="Bekaert M."/>
        </authorList>
    </citation>
    <scope>NUCLEOTIDE SEQUENCE</scope>
</reference>
<accession>A0A8S3TRQ6</accession>
<feature type="compositionally biased region" description="Low complexity" evidence="1">
    <location>
        <begin position="319"/>
        <end position="328"/>
    </location>
</feature>
<gene>
    <name evidence="2" type="ORF">MEDL_45095</name>
</gene>
<feature type="region of interest" description="Disordered" evidence="1">
    <location>
        <begin position="307"/>
        <end position="371"/>
    </location>
</feature>
<evidence type="ECO:0000313" key="3">
    <source>
        <dbReference type="Proteomes" id="UP000683360"/>
    </source>
</evidence>
<sequence length="391" mass="44025">MMRTSCIGPPRHYQTPPSGQAPPQAPPAAPPANQQVYKRPPIPPHMINQPQMVPQGPVTGNALSASNPFQVVPGSNQQIPANARPEIVQQPVQDFTVQSSLTNNVNLLPQLQQAVQPQQILLQPQGQQAPVQINPAQQVVQPQQTVNQSVQPAQANQIQQVNQPLSPVNQPIQSITQTQFSPNKSVQTMVSIQTQPVNLQQQQQPMPIQTQPVNLQQQQPMPIQTQPVNLQQQQQLIPIQTQPVNLQQQQQSMPIQTQPVNLQQQQPHQVGFSPVPQYPHQQQRYIYQPQYHRGVYQPPVYQPPVYYTRPVTPKPTPKPTTTTTTTTTPKPPPQTEAPEYEGIEVEGSTYAPPQRYQPGSTQHQQHPYYPPTRTPMQDFFMMYPLIDYYFT</sequence>
<name>A0A8S3TRQ6_MYTED</name>
<evidence type="ECO:0000313" key="2">
    <source>
        <dbReference type="EMBL" id="CAG2232433.1"/>
    </source>
</evidence>
<comment type="caution">
    <text evidence="2">The sequence shown here is derived from an EMBL/GenBank/DDBJ whole genome shotgun (WGS) entry which is preliminary data.</text>
</comment>